<dbReference type="HOGENOM" id="CLU_3270221_0_0_9"/>
<proteinExistence type="predicted"/>
<evidence type="ECO:0000256" key="1">
    <source>
        <dbReference type="SAM" id="Phobius"/>
    </source>
</evidence>
<dbReference type="Proteomes" id="UP000006873">
    <property type="component" value="Chromosome"/>
</dbReference>
<sequence>MTEVSTLPVIQNILIIYGCGAAVLLIFIFFCYALRKTDWKR</sequence>
<evidence type="ECO:0000313" key="2">
    <source>
        <dbReference type="EMBL" id="ADO38367.1"/>
    </source>
</evidence>
<keyword evidence="1" id="KW-0812">Transmembrane</keyword>
<organism evidence="2 3">
    <name type="scientific">Eubacterium callanderi</name>
    <dbReference type="NCBI Taxonomy" id="53442"/>
    <lineage>
        <taxon>Bacteria</taxon>
        <taxon>Bacillati</taxon>
        <taxon>Bacillota</taxon>
        <taxon>Clostridia</taxon>
        <taxon>Eubacteriales</taxon>
        <taxon>Eubacteriaceae</taxon>
        <taxon>Eubacterium</taxon>
    </lineage>
</organism>
<feature type="transmembrane region" description="Helical" evidence="1">
    <location>
        <begin position="12"/>
        <end position="34"/>
    </location>
</feature>
<reference key="1">
    <citation type="submission" date="2010-09" db="EMBL/GenBank/DDBJ databases">
        <authorList>
            <person name="Roh H."/>
            <person name="Ko H.-J."/>
            <person name="Kim D."/>
            <person name="Choi D.G."/>
            <person name="Park S."/>
            <person name="Kim S."/>
            <person name="Kim K.H."/>
            <person name="Chang I.S."/>
            <person name="Choi I.-G."/>
        </authorList>
    </citation>
    <scope>NUCLEOTIDE SEQUENCE</scope>
    <source>
        <strain>KIST612</strain>
    </source>
</reference>
<accession>E3GFN3</accession>
<keyword evidence="1" id="KW-0472">Membrane</keyword>
<gene>
    <name evidence="2" type="ordered locus">ELI_3408</name>
</gene>
<dbReference type="KEGG" id="elm:ELI_3408"/>
<reference evidence="2 3" key="2">
    <citation type="journal article" date="2011" name="J. Bacteriol.">
        <title>Complete genome sequence of a carbon monoxide-utilizing acetogen, Eubacterium limosum KIST612.</title>
        <authorList>
            <person name="Roh H."/>
            <person name="Ko H.J."/>
            <person name="Kim D."/>
            <person name="Choi D.G."/>
            <person name="Park S."/>
            <person name="Kim S."/>
            <person name="Chang I.S."/>
            <person name="Choi I.G."/>
        </authorList>
    </citation>
    <scope>NUCLEOTIDE SEQUENCE [LARGE SCALE GENOMIC DNA]</scope>
    <source>
        <strain evidence="2 3">KIST612</strain>
    </source>
</reference>
<dbReference type="EMBL" id="CP002273">
    <property type="protein sequence ID" value="ADO38367.1"/>
    <property type="molecule type" value="Genomic_DNA"/>
</dbReference>
<keyword evidence="3" id="KW-1185">Reference proteome</keyword>
<name>E3GFN3_9FIRM</name>
<dbReference type="AlphaFoldDB" id="E3GFN3"/>
<evidence type="ECO:0000313" key="3">
    <source>
        <dbReference type="Proteomes" id="UP000006873"/>
    </source>
</evidence>
<keyword evidence="1" id="KW-1133">Transmembrane helix</keyword>
<protein>
    <submittedName>
        <fullName evidence="2">Uncharacterized protein</fullName>
    </submittedName>
</protein>